<dbReference type="AlphaFoldDB" id="A0A4Y2FYI2"/>
<evidence type="ECO:0000313" key="3">
    <source>
        <dbReference type="Proteomes" id="UP000499080"/>
    </source>
</evidence>
<evidence type="ECO:0000256" key="1">
    <source>
        <dbReference type="SAM" id="MobiDB-lite"/>
    </source>
</evidence>
<feature type="region of interest" description="Disordered" evidence="1">
    <location>
        <begin position="1"/>
        <end position="51"/>
    </location>
</feature>
<name>A0A4Y2FYI2_ARAVE</name>
<reference evidence="2 3" key="1">
    <citation type="journal article" date="2019" name="Sci. Rep.">
        <title>Orb-weaving spider Araneus ventricosus genome elucidates the spidroin gene catalogue.</title>
        <authorList>
            <person name="Kono N."/>
            <person name="Nakamura H."/>
            <person name="Ohtoshi R."/>
            <person name="Moran D.A.P."/>
            <person name="Shinohara A."/>
            <person name="Yoshida Y."/>
            <person name="Fujiwara M."/>
            <person name="Mori M."/>
            <person name="Tomita M."/>
            <person name="Arakawa K."/>
        </authorList>
    </citation>
    <scope>NUCLEOTIDE SEQUENCE [LARGE SCALE GENOMIC DNA]</scope>
</reference>
<feature type="compositionally biased region" description="Basic and acidic residues" evidence="1">
    <location>
        <begin position="1"/>
        <end position="19"/>
    </location>
</feature>
<comment type="caution">
    <text evidence="2">The sequence shown here is derived from an EMBL/GenBank/DDBJ whole genome shotgun (WGS) entry which is preliminary data.</text>
</comment>
<sequence length="151" mass="16653">MHDANSYDTRTDDLQESTHSDQVSNSRDWTCETDNRKQSYPRPGQLKNGRHDSLDAEVGFLIAITGYGPTLPKEVRFVIEVGKTQPTQLICPLEKREPAYLSGDFSSTHVGLPVGNETDNVKTCVSQAGSTKNAQYTIAALNGILLQFSFC</sequence>
<organism evidence="2 3">
    <name type="scientific">Araneus ventricosus</name>
    <name type="common">Orbweaver spider</name>
    <name type="synonym">Epeira ventricosa</name>
    <dbReference type="NCBI Taxonomy" id="182803"/>
    <lineage>
        <taxon>Eukaryota</taxon>
        <taxon>Metazoa</taxon>
        <taxon>Ecdysozoa</taxon>
        <taxon>Arthropoda</taxon>
        <taxon>Chelicerata</taxon>
        <taxon>Arachnida</taxon>
        <taxon>Araneae</taxon>
        <taxon>Araneomorphae</taxon>
        <taxon>Entelegynae</taxon>
        <taxon>Araneoidea</taxon>
        <taxon>Araneidae</taxon>
        <taxon>Araneus</taxon>
    </lineage>
</organism>
<gene>
    <name evidence="2" type="ORF">AVEN_233620_1</name>
</gene>
<evidence type="ECO:0000313" key="2">
    <source>
        <dbReference type="EMBL" id="GBM46393.1"/>
    </source>
</evidence>
<protein>
    <submittedName>
        <fullName evidence="2">Uncharacterized protein</fullName>
    </submittedName>
</protein>
<proteinExistence type="predicted"/>
<dbReference type="EMBL" id="BGPR01175822">
    <property type="protein sequence ID" value="GBM46393.1"/>
    <property type="molecule type" value="Genomic_DNA"/>
</dbReference>
<keyword evidence="3" id="KW-1185">Reference proteome</keyword>
<accession>A0A4Y2FYI2</accession>
<dbReference type="Proteomes" id="UP000499080">
    <property type="component" value="Unassembled WGS sequence"/>
</dbReference>